<feature type="transmembrane region" description="Helical" evidence="8">
    <location>
        <begin position="116"/>
        <end position="134"/>
    </location>
</feature>
<feature type="transmembrane region" description="Helical" evidence="8">
    <location>
        <begin position="201"/>
        <end position="226"/>
    </location>
</feature>
<evidence type="ECO:0000256" key="6">
    <source>
        <dbReference type="ARBA" id="ARBA00022989"/>
    </source>
</evidence>
<name>A0ABW1Z9K7_9BACT</name>
<evidence type="ECO:0000256" key="5">
    <source>
        <dbReference type="ARBA" id="ARBA00022801"/>
    </source>
</evidence>
<dbReference type="Pfam" id="PF09721">
    <property type="entry name" value="Exosortase_EpsH"/>
    <property type="match status" value="1"/>
</dbReference>
<feature type="transmembrane region" description="Helical" evidence="8">
    <location>
        <begin position="324"/>
        <end position="343"/>
    </location>
</feature>
<sequence length="542" mass="59489">MSPASDHSTASGSGLRLPVAAALVAALAVVGVMSVYSTAGYLLGLWATDPLKSIGAFVPLVSFVLILRVWRSLGWEMRGTWWGLVILVVTIALVHLRDHAILELVLSPSKAIFLPPHSLVALAYTSGLVLLFGGTRLYRKAIFPIILMWFVNPVPHTFNLVVDMPLQHASAMIARGFAHAMGQKLTSDQLRLMFTPEFGMFIAPGCNGIRGAITMGFIALVAGYVYRFRPRVIAMMTLGAILLGYIFNLVRLCVLVLYYIVALHITWLQSRAEMGDYIIGACLFFTATLLLFSLIRRFNPTHDLRPPRMPIQPGLRFERAGMSFTARLAAMAVVFLVGSFSYVHTMVAEARHPQPQIDQKALGRFPQQLGQWKLRREWNEYLTAGPLIFYWADYAPADGGPIVSVGISPVLGAHDTLLCHAARGEDWLWHGDLNLPTAGGSIAFSGSFFNDGATQYLEATTVCEGSTCGQHATQGKRFGLVYSRPDLHSMMQDGHGRTMPVLLRTETLDTAMAADRARAELTSNLAQFLSAANLSDFTAPYR</sequence>
<dbReference type="EC" id="3.4.22.-" evidence="9"/>
<evidence type="ECO:0000313" key="9">
    <source>
        <dbReference type="EMBL" id="MFC6645738.1"/>
    </source>
</evidence>
<dbReference type="NCBIfam" id="TIGR04199">
    <property type="entry name" value="exosort_xrtJ"/>
    <property type="match status" value="1"/>
</dbReference>
<dbReference type="RefSeq" id="WP_263369457.1">
    <property type="nucleotide sequence ID" value="NZ_JAGSYD010000001.1"/>
</dbReference>
<dbReference type="EMBL" id="JBHSWI010000001">
    <property type="protein sequence ID" value="MFC6645738.1"/>
    <property type="molecule type" value="Genomic_DNA"/>
</dbReference>
<feature type="transmembrane region" description="Helical" evidence="8">
    <location>
        <begin position="53"/>
        <end position="70"/>
    </location>
</feature>
<organism evidence="9 10">
    <name type="scientific">Granulicella cerasi</name>
    <dbReference type="NCBI Taxonomy" id="741063"/>
    <lineage>
        <taxon>Bacteria</taxon>
        <taxon>Pseudomonadati</taxon>
        <taxon>Acidobacteriota</taxon>
        <taxon>Terriglobia</taxon>
        <taxon>Terriglobales</taxon>
        <taxon>Acidobacteriaceae</taxon>
        <taxon>Granulicella</taxon>
    </lineage>
</organism>
<keyword evidence="10" id="KW-1185">Reference proteome</keyword>
<keyword evidence="7 8" id="KW-0472">Membrane</keyword>
<keyword evidence="2" id="KW-1003">Cell membrane</keyword>
<dbReference type="GO" id="GO:0016787">
    <property type="term" value="F:hydrolase activity"/>
    <property type="evidence" value="ECO:0007669"/>
    <property type="project" value="UniProtKB-KW"/>
</dbReference>
<dbReference type="NCBIfam" id="TIGR04178">
    <property type="entry name" value="exo_archaeo"/>
    <property type="match status" value="1"/>
</dbReference>
<protein>
    <submittedName>
        <fullName evidence="9">Exosortase J</fullName>
        <ecNumber evidence="9">3.4.22.-</ecNumber>
    </submittedName>
</protein>
<evidence type="ECO:0000313" key="10">
    <source>
        <dbReference type="Proteomes" id="UP001596391"/>
    </source>
</evidence>
<evidence type="ECO:0000256" key="7">
    <source>
        <dbReference type="ARBA" id="ARBA00023136"/>
    </source>
</evidence>
<proteinExistence type="predicted"/>
<feature type="transmembrane region" description="Helical" evidence="8">
    <location>
        <begin position="277"/>
        <end position="295"/>
    </location>
</feature>
<keyword evidence="3" id="KW-0645">Protease</keyword>
<keyword evidence="4 8" id="KW-0812">Transmembrane</keyword>
<feature type="transmembrane region" description="Helical" evidence="8">
    <location>
        <begin position="141"/>
        <end position="162"/>
    </location>
</feature>
<comment type="subcellular location">
    <subcellularLocation>
        <location evidence="1">Cell membrane</location>
        <topology evidence="1">Multi-pass membrane protein</topology>
    </subcellularLocation>
</comment>
<evidence type="ECO:0000256" key="8">
    <source>
        <dbReference type="SAM" id="Phobius"/>
    </source>
</evidence>
<dbReference type="Proteomes" id="UP001596391">
    <property type="component" value="Unassembled WGS sequence"/>
</dbReference>
<reference evidence="10" key="1">
    <citation type="journal article" date="2019" name="Int. J. Syst. Evol. Microbiol.">
        <title>The Global Catalogue of Microorganisms (GCM) 10K type strain sequencing project: providing services to taxonomists for standard genome sequencing and annotation.</title>
        <authorList>
            <consortium name="The Broad Institute Genomics Platform"/>
            <consortium name="The Broad Institute Genome Sequencing Center for Infectious Disease"/>
            <person name="Wu L."/>
            <person name="Ma J."/>
        </authorList>
    </citation>
    <scope>NUCLEOTIDE SEQUENCE [LARGE SCALE GENOMIC DNA]</scope>
    <source>
        <strain evidence="10">CGMCC 1.16026</strain>
    </source>
</reference>
<gene>
    <name evidence="9" type="primary">xrtJ</name>
    <name evidence="9" type="ORF">ACFQBQ_09130</name>
</gene>
<comment type="caution">
    <text evidence="9">The sequence shown here is derived from an EMBL/GenBank/DDBJ whole genome shotgun (WGS) entry which is preliminary data.</text>
</comment>
<evidence type="ECO:0000256" key="3">
    <source>
        <dbReference type="ARBA" id="ARBA00022670"/>
    </source>
</evidence>
<evidence type="ECO:0000256" key="2">
    <source>
        <dbReference type="ARBA" id="ARBA00022475"/>
    </source>
</evidence>
<evidence type="ECO:0000256" key="4">
    <source>
        <dbReference type="ARBA" id="ARBA00022692"/>
    </source>
</evidence>
<evidence type="ECO:0000256" key="1">
    <source>
        <dbReference type="ARBA" id="ARBA00004651"/>
    </source>
</evidence>
<dbReference type="InterPro" id="IPR019127">
    <property type="entry name" value="Exosortase"/>
</dbReference>
<dbReference type="InterPro" id="IPR026392">
    <property type="entry name" value="Exo/Archaeosortase_dom"/>
</dbReference>
<feature type="transmembrane region" description="Helical" evidence="8">
    <location>
        <begin position="21"/>
        <end position="47"/>
    </location>
</feature>
<feature type="transmembrane region" description="Helical" evidence="8">
    <location>
        <begin position="238"/>
        <end position="265"/>
    </location>
</feature>
<feature type="transmembrane region" description="Helical" evidence="8">
    <location>
        <begin position="79"/>
        <end position="96"/>
    </location>
</feature>
<keyword evidence="6 8" id="KW-1133">Transmembrane helix</keyword>
<dbReference type="InterPro" id="IPR026478">
    <property type="entry name" value="Exosortase_J"/>
</dbReference>
<keyword evidence="5 9" id="KW-0378">Hydrolase</keyword>
<accession>A0ABW1Z9K7</accession>